<dbReference type="SUPFAM" id="SSF53474">
    <property type="entry name" value="alpha/beta-Hydrolases"/>
    <property type="match status" value="1"/>
</dbReference>
<dbReference type="Gene3D" id="3.40.50.1820">
    <property type="entry name" value="alpha/beta hydrolase"/>
    <property type="match status" value="1"/>
</dbReference>
<gene>
    <name evidence="3" type="ORF">HCN51_19850</name>
</gene>
<evidence type="ECO:0000313" key="3">
    <source>
        <dbReference type="EMBL" id="NJP91686.1"/>
    </source>
</evidence>
<dbReference type="InterPro" id="IPR000073">
    <property type="entry name" value="AB_hydrolase_1"/>
</dbReference>
<evidence type="ECO:0000313" key="4">
    <source>
        <dbReference type="Proteomes" id="UP000696294"/>
    </source>
</evidence>
<comment type="caution">
    <text evidence="3">The sequence shown here is derived from an EMBL/GenBank/DDBJ whole genome shotgun (WGS) entry which is preliminary data.</text>
</comment>
<sequence>MKTTGVARVGGIRLHYTRAGSGPLLVLLHGWPQTGLCWEPVLAPLAAGHTVVAPDLRGYGLSDKPATGYDKRRMAADIAELVTSLGFDRASVVGHDRGARVAHRWALDRPDQVERLAVLDVVPTREMFRRLDASVASSYWHWLFHLQPDLPERLVGHDVRGYLEFFFERWTYNRHGLSPEAVDAYVRAFSRPGALRAGFDDYRAHELDLALDDEDAAAGRRLTMPLLALWGSAGLPARLPTLEIWREYAEDVRGAEIPACGHFIPEERPDALLAHLRDFLPGGAAIGAITAL</sequence>
<dbReference type="InterPro" id="IPR029058">
    <property type="entry name" value="AB_hydrolase_fold"/>
</dbReference>
<dbReference type="Pfam" id="PF00561">
    <property type="entry name" value="Abhydrolase_1"/>
    <property type="match status" value="1"/>
</dbReference>
<reference evidence="3 4" key="1">
    <citation type="submission" date="2020-03" db="EMBL/GenBank/DDBJ databases">
        <title>WGS of actinomycetes isolated from Thailand.</title>
        <authorList>
            <person name="Thawai C."/>
        </authorList>
    </citation>
    <scope>NUCLEOTIDE SEQUENCE [LARGE SCALE GENOMIC DNA]</scope>
    <source>
        <strain evidence="3 4">FMUSA5-5</strain>
    </source>
</reference>
<keyword evidence="1 3" id="KW-0378">Hydrolase</keyword>
<proteinExistence type="predicted"/>
<dbReference type="RefSeq" id="WP_168011022.1">
    <property type="nucleotide sequence ID" value="NZ_JAATEP010000013.1"/>
</dbReference>
<dbReference type="PRINTS" id="PR00111">
    <property type="entry name" value="ABHYDROLASE"/>
</dbReference>
<name>A0ABX1B8U4_9ACTN</name>
<protein>
    <submittedName>
        <fullName evidence="3">Alpha/beta hydrolase</fullName>
    </submittedName>
</protein>
<dbReference type="Proteomes" id="UP000696294">
    <property type="component" value="Unassembled WGS sequence"/>
</dbReference>
<feature type="domain" description="AB hydrolase-1" evidence="2">
    <location>
        <begin position="23"/>
        <end position="269"/>
    </location>
</feature>
<keyword evidence="4" id="KW-1185">Reference proteome</keyword>
<accession>A0ABX1B8U4</accession>
<dbReference type="PRINTS" id="PR00412">
    <property type="entry name" value="EPOXHYDRLASE"/>
</dbReference>
<dbReference type="PANTHER" id="PTHR43329">
    <property type="entry name" value="EPOXIDE HYDROLASE"/>
    <property type="match status" value="1"/>
</dbReference>
<dbReference type="GO" id="GO:0016787">
    <property type="term" value="F:hydrolase activity"/>
    <property type="evidence" value="ECO:0007669"/>
    <property type="project" value="UniProtKB-KW"/>
</dbReference>
<organism evidence="3 4">
    <name type="scientific">Nonomuraea composti</name>
    <dbReference type="NCBI Taxonomy" id="2720023"/>
    <lineage>
        <taxon>Bacteria</taxon>
        <taxon>Bacillati</taxon>
        <taxon>Actinomycetota</taxon>
        <taxon>Actinomycetes</taxon>
        <taxon>Streptosporangiales</taxon>
        <taxon>Streptosporangiaceae</taxon>
        <taxon>Nonomuraea</taxon>
    </lineage>
</organism>
<evidence type="ECO:0000256" key="1">
    <source>
        <dbReference type="ARBA" id="ARBA00022801"/>
    </source>
</evidence>
<evidence type="ECO:0000259" key="2">
    <source>
        <dbReference type="Pfam" id="PF00561"/>
    </source>
</evidence>
<dbReference type="EMBL" id="JAATEP010000013">
    <property type="protein sequence ID" value="NJP91686.1"/>
    <property type="molecule type" value="Genomic_DNA"/>
</dbReference>
<dbReference type="InterPro" id="IPR000639">
    <property type="entry name" value="Epox_hydrolase-like"/>
</dbReference>